<name>A0A9X1T4A2_9HYPH</name>
<dbReference type="InterPro" id="IPR046883">
    <property type="entry name" value="T6SS_FHA_C"/>
</dbReference>
<dbReference type="EMBL" id="JAJUWU010000009">
    <property type="protein sequence ID" value="MCE7028376.1"/>
    <property type="molecule type" value="Genomic_DNA"/>
</dbReference>
<dbReference type="Pfam" id="PF20232">
    <property type="entry name" value="T6SS_FHA_C"/>
    <property type="match status" value="1"/>
</dbReference>
<dbReference type="PROSITE" id="PS50006">
    <property type="entry name" value="FHA_DOMAIN"/>
    <property type="match status" value="1"/>
</dbReference>
<protein>
    <submittedName>
        <fullName evidence="3">Type VI secretion system-associated FHA domain protein TagH</fullName>
    </submittedName>
</protein>
<accession>A0A9X1T4A2</accession>
<reference evidence="3" key="1">
    <citation type="submission" date="2022-01" db="EMBL/GenBank/DDBJ databases">
        <title>Jiella avicenniae sp. nov., a novel endophytic bacterium isolated from bark of Avicennia marina.</title>
        <authorList>
            <person name="Tuo L."/>
        </authorList>
    </citation>
    <scope>NUCLEOTIDE SEQUENCE</scope>
    <source>
        <strain evidence="3">CBK1P-4</strain>
    </source>
</reference>
<feature type="compositionally biased region" description="Basic and acidic residues" evidence="1">
    <location>
        <begin position="215"/>
        <end position="231"/>
    </location>
</feature>
<feature type="compositionally biased region" description="Low complexity" evidence="1">
    <location>
        <begin position="200"/>
        <end position="213"/>
    </location>
</feature>
<evidence type="ECO:0000313" key="4">
    <source>
        <dbReference type="Proteomes" id="UP001139035"/>
    </source>
</evidence>
<dbReference type="InterPro" id="IPR000253">
    <property type="entry name" value="FHA_dom"/>
</dbReference>
<dbReference type="InterPro" id="IPR008984">
    <property type="entry name" value="SMAD_FHA_dom_sf"/>
</dbReference>
<organism evidence="3 4">
    <name type="scientific">Jiella avicenniae</name>
    <dbReference type="NCBI Taxonomy" id="2907202"/>
    <lineage>
        <taxon>Bacteria</taxon>
        <taxon>Pseudomonadati</taxon>
        <taxon>Pseudomonadota</taxon>
        <taxon>Alphaproteobacteria</taxon>
        <taxon>Hyphomicrobiales</taxon>
        <taxon>Aurantimonadaceae</taxon>
        <taxon>Jiella</taxon>
    </lineage>
</organism>
<dbReference type="Pfam" id="PF00498">
    <property type="entry name" value="FHA"/>
    <property type="match status" value="1"/>
</dbReference>
<sequence>MRIDLVIENLDRLDDGGPIRFSATDRSFEIGREPPRDFVLPDPERLISSRHCEVRFDGGGFLLVDHSTNGTFVNGSDGRLARPKRLETGDRIEIGRYVLAVRITAAAGGWDDAPSPQPLPAVPRRGAAPSQAAAGEFGPASNPWAIDGPVAPPVDLQPPRQPNPPAFEDEVFGFDLPGPAAASPGPGGGWSPDRSDAADGPAARGEIDAAAGAWPRDDEGLDRPDQSKDDPFEINQPAPAAPPASAGASWPQPEARRRRAATPPDPRPIAWQEMPAGPSAVPEAPGAPQPAPSHAGAEAESLLSAIAVAAGLDAGAFADRPPEDAARQIGVLLAVVAGGVGDLLKMRAKAKTLTRSADRTTIEAIGNNPLKFSPTAEAALARMFGGGERGYLSARESFEEAFRDLSEHELITFAAMQKALKRLIDDLSPESVMARVPTSVVPYSRKAQAWDVFVNRWDAKTEPFEHGMLDVFLQYFREIYDEAGRARRR</sequence>
<feature type="compositionally biased region" description="Pro residues" evidence="1">
    <location>
        <begin position="150"/>
        <end position="165"/>
    </location>
</feature>
<feature type="region of interest" description="Disordered" evidence="1">
    <location>
        <begin position="108"/>
        <end position="298"/>
    </location>
</feature>
<dbReference type="Proteomes" id="UP001139035">
    <property type="component" value="Unassembled WGS sequence"/>
</dbReference>
<feature type="domain" description="FHA" evidence="2">
    <location>
        <begin position="28"/>
        <end position="78"/>
    </location>
</feature>
<dbReference type="Gene3D" id="2.60.200.20">
    <property type="match status" value="1"/>
</dbReference>
<proteinExistence type="predicted"/>
<dbReference type="SMART" id="SM00240">
    <property type="entry name" value="FHA"/>
    <property type="match status" value="1"/>
</dbReference>
<dbReference type="SUPFAM" id="SSF49879">
    <property type="entry name" value="SMAD/FHA domain"/>
    <property type="match status" value="1"/>
</dbReference>
<comment type="caution">
    <text evidence="3">The sequence shown here is derived from an EMBL/GenBank/DDBJ whole genome shotgun (WGS) entry which is preliminary data.</text>
</comment>
<dbReference type="AlphaFoldDB" id="A0A9X1T4A2"/>
<dbReference type="CDD" id="cd00060">
    <property type="entry name" value="FHA"/>
    <property type="match status" value="1"/>
</dbReference>
<dbReference type="RefSeq" id="WP_233719538.1">
    <property type="nucleotide sequence ID" value="NZ_JAJUWU010000009.1"/>
</dbReference>
<dbReference type="InterPro" id="IPR017735">
    <property type="entry name" value="T6SS_FHA"/>
</dbReference>
<feature type="compositionally biased region" description="Low complexity" evidence="1">
    <location>
        <begin position="243"/>
        <end position="253"/>
    </location>
</feature>
<evidence type="ECO:0000313" key="3">
    <source>
        <dbReference type="EMBL" id="MCE7028376.1"/>
    </source>
</evidence>
<evidence type="ECO:0000259" key="2">
    <source>
        <dbReference type="PROSITE" id="PS50006"/>
    </source>
</evidence>
<keyword evidence="4" id="KW-1185">Reference proteome</keyword>
<gene>
    <name evidence="3" type="primary">tagH</name>
    <name evidence="3" type="ORF">LZD57_10290</name>
</gene>
<dbReference type="NCBIfam" id="TIGR03354">
    <property type="entry name" value="VI_FHA"/>
    <property type="match status" value="1"/>
</dbReference>
<evidence type="ECO:0000256" key="1">
    <source>
        <dbReference type="SAM" id="MobiDB-lite"/>
    </source>
</evidence>